<feature type="transmembrane region" description="Helical" evidence="6">
    <location>
        <begin position="57"/>
        <end position="77"/>
    </location>
</feature>
<dbReference type="AlphaFoldDB" id="A0A7S3CQB2"/>
<dbReference type="InterPro" id="IPR050846">
    <property type="entry name" value="TLCD"/>
</dbReference>
<organism evidence="8">
    <name type="scientific">Strombidium rassoulzadegani</name>
    <dbReference type="NCBI Taxonomy" id="1082188"/>
    <lineage>
        <taxon>Eukaryota</taxon>
        <taxon>Sar</taxon>
        <taxon>Alveolata</taxon>
        <taxon>Ciliophora</taxon>
        <taxon>Intramacronucleata</taxon>
        <taxon>Spirotrichea</taxon>
        <taxon>Oligotrichia</taxon>
        <taxon>Strombidiidae</taxon>
        <taxon>Strombidium</taxon>
    </lineage>
</organism>
<dbReference type="PANTHER" id="PTHR13439:SF0">
    <property type="entry name" value="TOPOISOMERASE I DAMAGE AFFECTED PROTEIN 4"/>
    <property type="match status" value="1"/>
</dbReference>
<evidence type="ECO:0000313" key="8">
    <source>
        <dbReference type="EMBL" id="CAE0234045.1"/>
    </source>
</evidence>
<evidence type="ECO:0000256" key="1">
    <source>
        <dbReference type="ARBA" id="ARBA00004141"/>
    </source>
</evidence>
<keyword evidence="4 5" id="KW-0472">Membrane</keyword>
<gene>
    <name evidence="8" type="ORF">SRAS04492_LOCUS5847</name>
</gene>
<reference evidence="8" key="1">
    <citation type="submission" date="2021-01" db="EMBL/GenBank/DDBJ databases">
        <authorList>
            <person name="Corre E."/>
            <person name="Pelletier E."/>
            <person name="Niang G."/>
            <person name="Scheremetjew M."/>
            <person name="Finn R."/>
            <person name="Kale V."/>
            <person name="Holt S."/>
            <person name="Cochrane G."/>
            <person name="Meng A."/>
            <person name="Brown T."/>
            <person name="Cohen L."/>
        </authorList>
    </citation>
    <scope>NUCLEOTIDE SEQUENCE</scope>
    <source>
        <strain evidence="8">Ras09</strain>
    </source>
</reference>
<evidence type="ECO:0000256" key="4">
    <source>
        <dbReference type="ARBA" id="ARBA00023136"/>
    </source>
</evidence>
<keyword evidence="3 6" id="KW-1133">Transmembrane helix</keyword>
<dbReference type="PANTHER" id="PTHR13439">
    <property type="entry name" value="CT120 PROTEIN"/>
    <property type="match status" value="1"/>
</dbReference>
<dbReference type="PROSITE" id="PS50922">
    <property type="entry name" value="TLC"/>
    <property type="match status" value="1"/>
</dbReference>
<proteinExistence type="predicted"/>
<evidence type="ECO:0000256" key="2">
    <source>
        <dbReference type="ARBA" id="ARBA00022692"/>
    </source>
</evidence>
<dbReference type="EMBL" id="HBIA01011494">
    <property type="protein sequence ID" value="CAE0234045.1"/>
    <property type="molecule type" value="Transcribed_RNA"/>
</dbReference>
<sequence length="161" mass="18697">MMQTYAHHIMGMVGALIGSYLGGFLGSISQLTWVTEFSTPSVNLRAIMAMHKATDNALYVLNGLMMTLSFFVFRVVYYRYMIFWKIHDMATYRSETFWATYPAEKHALCLFCIVVYFIMFCLQLFWFSKIVMGLFKAFGLDKAVQLTERAVREEPSKVKKE</sequence>
<accession>A0A7S3CQB2</accession>
<feature type="domain" description="TLC" evidence="7">
    <location>
        <begin position="1"/>
        <end position="139"/>
    </location>
</feature>
<dbReference type="Pfam" id="PF03798">
    <property type="entry name" value="TRAM_LAG1_CLN8"/>
    <property type="match status" value="1"/>
</dbReference>
<name>A0A7S3CQB2_9SPIT</name>
<comment type="subcellular location">
    <subcellularLocation>
        <location evidence="1">Membrane</location>
        <topology evidence="1">Multi-pass membrane protein</topology>
    </subcellularLocation>
</comment>
<feature type="transmembrane region" description="Helical" evidence="6">
    <location>
        <begin position="107"/>
        <end position="126"/>
    </location>
</feature>
<feature type="transmembrane region" description="Helical" evidence="6">
    <location>
        <begin position="12"/>
        <end position="33"/>
    </location>
</feature>
<dbReference type="InterPro" id="IPR006634">
    <property type="entry name" value="TLC-dom"/>
</dbReference>
<evidence type="ECO:0000256" key="6">
    <source>
        <dbReference type="SAM" id="Phobius"/>
    </source>
</evidence>
<keyword evidence="2 5" id="KW-0812">Transmembrane</keyword>
<dbReference type="GO" id="GO:0005783">
    <property type="term" value="C:endoplasmic reticulum"/>
    <property type="evidence" value="ECO:0007669"/>
    <property type="project" value="TreeGrafter"/>
</dbReference>
<dbReference type="GO" id="GO:0016020">
    <property type="term" value="C:membrane"/>
    <property type="evidence" value="ECO:0007669"/>
    <property type="project" value="UniProtKB-SubCell"/>
</dbReference>
<evidence type="ECO:0000256" key="5">
    <source>
        <dbReference type="PROSITE-ProRule" id="PRU00205"/>
    </source>
</evidence>
<dbReference type="GO" id="GO:0055088">
    <property type="term" value="P:lipid homeostasis"/>
    <property type="evidence" value="ECO:0007669"/>
    <property type="project" value="TreeGrafter"/>
</dbReference>
<evidence type="ECO:0000256" key="3">
    <source>
        <dbReference type="ARBA" id="ARBA00022989"/>
    </source>
</evidence>
<protein>
    <recommendedName>
        <fullName evidence="7">TLC domain-containing protein</fullName>
    </recommendedName>
</protein>
<evidence type="ECO:0000259" key="7">
    <source>
        <dbReference type="PROSITE" id="PS50922"/>
    </source>
</evidence>